<feature type="domain" description="Amidohydrolase 3" evidence="1">
    <location>
        <begin position="60"/>
        <end position="542"/>
    </location>
</feature>
<keyword evidence="3" id="KW-1185">Reference proteome</keyword>
<comment type="caution">
    <text evidence="2">The sequence shown here is derived from an EMBL/GenBank/DDBJ whole genome shotgun (WGS) entry which is preliminary data.</text>
</comment>
<dbReference type="GO" id="GO:0016810">
    <property type="term" value="F:hydrolase activity, acting on carbon-nitrogen (but not peptide) bonds"/>
    <property type="evidence" value="ECO:0007669"/>
    <property type="project" value="InterPro"/>
</dbReference>
<evidence type="ECO:0000313" key="3">
    <source>
        <dbReference type="Proteomes" id="UP000294546"/>
    </source>
</evidence>
<dbReference type="InterPro" id="IPR011059">
    <property type="entry name" value="Metal-dep_hydrolase_composite"/>
</dbReference>
<evidence type="ECO:0000313" key="2">
    <source>
        <dbReference type="EMBL" id="TCK16410.1"/>
    </source>
</evidence>
<dbReference type="InterPro" id="IPR013108">
    <property type="entry name" value="Amidohydro_3"/>
</dbReference>
<dbReference type="AlphaFoldDB" id="A0A4R1H8D0"/>
<dbReference type="PANTHER" id="PTHR22642">
    <property type="entry name" value="IMIDAZOLONEPROPIONASE"/>
    <property type="match status" value="1"/>
</dbReference>
<evidence type="ECO:0000259" key="1">
    <source>
        <dbReference type="Pfam" id="PF07969"/>
    </source>
</evidence>
<dbReference type="OrthoDB" id="9031471at2"/>
<name>A0A4R1H8D0_9GAMM</name>
<dbReference type="SUPFAM" id="SSF51556">
    <property type="entry name" value="Metallo-dependent hydrolases"/>
    <property type="match status" value="1"/>
</dbReference>
<dbReference type="Gene3D" id="3.10.310.70">
    <property type="match status" value="1"/>
</dbReference>
<dbReference type="Gene3D" id="2.30.40.10">
    <property type="entry name" value="Urease, subunit C, domain 1"/>
    <property type="match status" value="1"/>
</dbReference>
<dbReference type="SUPFAM" id="SSF51338">
    <property type="entry name" value="Composite domain of metallo-dependent hydrolases"/>
    <property type="match status" value="1"/>
</dbReference>
<sequence>MTTTVFSASKVITMNPSLPEATHIAVKDGRILAVGNAQTISELAGNLGTIRHDDRFANHIIMPGMVEGHCHAHEGALWKYLYLGFYDRRDPEGMVWAGIQNTSSLQERLKKAAQTLPAGEPIIAWGFDPIFFHDEIIDRHTLDAAVGDRPVVIVHLSFHAMTINSAAIEGAGLGAHTNIEGVMLDESGQPSGSIKEMAAMHAVHASLGVNLFDMVSKPETLRRFGQAASLAGVTTATDLFNPLTDEGIQSLQTVTQEENFPIRLVPAMSTLGRPIEEGVERLASVGNLNNDRLYFGLAKVMSDGSMPAFTCRLKWPYYHNGTGNGAWNASPEELRRIVHAYHQAGAHLQIHTNGDEAVEVMLDILQEALEMWPRFDHRHTLHHCQITNQAQMRRAKALGVCMNLLTNHIYFWGDEHAETLLGWERSQRLNPAASVLRHGIPLAIHSDAPVTPLGPLFTAYVACTRKTASGKVLGPYERISVEQALEAITIGAAYTLRLDHLIGSLEIGKFADMAVLDQDPLSADPEDLRDIKVIATVLGGRVHAA</sequence>
<gene>
    <name evidence="2" type="ORF">CLV83_0118</name>
</gene>
<dbReference type="RefSeq" id="WP_132286030.1">
    <property type="nucleotide sequence ID" value="NZ_SMFU01000002.1"/>
</dbReference>
<dbReference type="PANTHER" id="PTHR22642:SF2">
    <property type="entry name" value="PROTEIN LONG AFTER FAR-RED 3"/>
    <property type="match status" value="1"/>
</dbReference>
<dbReference type="CDD" id="cd01300">
    <property type="entry name" value="YtcJ_like"/>
    <property type="match status" value="1"/>
</dbReference>
<dbReference type="EMBL" id="SMFU01000002">
    <property type="protein sequence ID" value="TCK16410.1"/>
    <property type="molecule type" value="Genomic_DNA"/>
</dbReference>
<organism evidence="2 3">
    <name type="scientific">Marinobacterium mangrovicola</name>
    <dbReference type="NCBI Taxonomy" id="1476959"/>
    <lineage>
        <taxon>Bacteria</taxon>
        <taxon>Pseudomonadati</taxon>
        <taxon>Pseudomonadota</taxon>
        <taxon>Gammaproteobacteria</taxon>
        <taxon>Oceanospirillales</taxon>
        <taxon>Oceanospirillaceae</taxon>
        <taxon>Marinobacterium</taxon>
    </lineage>
</organism>
<dbReference type="Proteomes" id="UP000294546">
    <property type="component" value="Unassembled WGS sequence"/>
</dbReference>
<dbReference type="Pfam" id="PF07969">
    <property type="entry name" value="Amidohydro_3"/>
    <property type="match status" value="1"/>
</dbReference>
<protein>
    <recommendedName>
        <fullName evidence="1">Amidohydrolase 3 domain-containing protein</fullName>
    </recommendedName>
</protein>
<dbReference type="InterPro" id="IPR033932">
    <property type="entry name" value="YtcJ-like"/>
</dbReference>
<reference evidence="2 3" key="1">
    <citation type="submission" date="2019-03" db="EMBL/GenBank/DDBJ databases">
        <title>Genomic Encyclopedia of Archaeal and Bacterial Type Strains, Phase II (KMG-II): from individual species to whole genera.</title>
        <authorList>
            <person name="Goeker M."/>
        </authorList>
    </citation>
    <scope>NUCLEOTIDE SEQUENCE [LARGE SCALE GENOMIC DNA]</scope>
    <source>
        <strain evidence="2 3">DSM 27697</strain>
    </source>
</reference>
<dbReference type="InterPro" id="IPR032466">
    <property type="entry name" value="Metal_Hydrolase"/>
</dbReference>
<proteinExistence type="predicted"/>
<accession>A0A4R1H8D0</accession>
<dbReference type="Gene3D" id="3.20.20.140">
    <property type="entry name" value="Metal-dependent hydrolases"/>
    <property type="match status" value="1"/>
</dbReference>